<dbReference type="InterPro" id="IPR005849">
    <property type="entry name" value="GalP_Utransf_N"/>
</dbReference>
<evidence type="ECO:0000256" key="3">
    <source>
        <dbReference type="ARBA" id="ARBA00004947"/>
    </source>
</evidence>
<comment type="similarity">
    <text evidence="4 10">Belongs to the galactose-1-phosphate uridylyltransferase type 2 family.</text>
</comment>
<dbReference type="PANTHER" id="PTHR39191">
    <property type="entry name" value="GALACTOSE-1-PHOSPHATE URIDYLYLTRANSFERASE"/>
    <property type="match status" value="1"/>
</dbReference>
<name>A0ABY0ER56_CLOTA</name>
<dbReference type="Proteomes" id="UP000290273">
    <property type="component" value="Unassembled WGS sequence"/>
</dbReference>
<dbReference type="NCBIfam" id="NF003629">
    <property type="entry name" value="PRK05270.1-2"/>
    <property type="match status" value="1"/>
</dbReference>
<dbReference type="InterPro" id="IPR000766">
    <property type="entry name" value="GalP_uridyl_Trfase_II"/>
</dbReference>
<evidence type="ECO:0000256" key="9">
    <source>
        <dbReference type="ARBA" id="ARBA00023277"/>
    </source>
</evidence>
<dbReference type="Pfam" id="PF01087">
    <property type="entry name" value="GalP_UDP_transf"/>
    <property type="match status" value="1"/>
</dbReference>
<dbReference type="InterPro" id="IPR005850">
    <property type="entry name" value="GalP_Utransf_C"/>
</dbReference>
<dbReference type="HAMAP" id="MF_00571">
    <property type="entry name" value="GalP_UDP_trans"/>
    <property type="match status" value="1"/>
</dbReference>
<reference evidence="13 14" key="1">
    <citation type="submission" date="2018-06" db="EMBL/GenBank/DDBJ databases">
        <title>Genome conservation of Clostridium tetani.</title>
        <authorList>
            <person name="Bruggemann H."/>
            <person name="Popoff M.R."/>
        </authorList>
    </citation>
    <scope>NUCLEOTIDE SEQUENCE [LARGE SCALE GENOMIC DNA]</scope>
    <source>
        <strain evidence="13 14">63.05</strain>
    </source>
</reference>
<dbReference type="PANTHER" id="PTHR39191:SF1">
    <property type="entry name" value="DUF4922 DOMAIN-CONTAINING PROTEIN"/>
    <property type="match status" value="1"/>
</dbReference>
<gene>
    <name evidence="10" type="primary">galT</name>
    <name evidence="13" type="ORF">DP131_10425</name>
</gene>
<dbReference type="EMBL" id="QMAU01000041">
    <property type="protein sequence ID" value="RXI54237.1"/>
    <property type="molecule type" value="Genomic_DNA"/>
</dbReference>
<evidence type="ECO:0000259" key="11">
    <source>
        <dbReference type="Pfam" id="PF01087"/>
    </source>
</evidence>
<dbReference type="Pfam" id="PF02744">
    <property type="entry name" value="GalP_UDP_tr_C"/>
    <property type="match status" value="1"/>
</dbReference>
<evidence type="ECO:0000313" key="13">
    <source>
        <dbReference type="EMBL" id="RXI54237.1"/>
    </source>
</evidence>
<evidence type="ECO:0000256" key="1">
    <source>
        <dbReference type="ARBA" id="ARBA00001107"/>
    </source>
</evidence>
<keyword evidence="6 10" id="KW-0808">Transferase</keyword>
<evidence type="ECO:0000256" key="7">
    <source>
        <dbReference type="ARBA" id="ARBA00022695"/>
    </source>
</evidence>
<dbReference type="EC" id="2.7.7.12" evidence="10"/>
<comment type="caution">
    <text evidence="13">The sequence shown here is derived from an EMBL/GenBank/DDBJ whole genome shotgun (WGS) entry which is preliminary data.</text>
</comment>
<dbReference type="RefSeq" id="WP_023437709.1">
    <property type="nucleotide sequence ID" value="NZ_CASHSW010000022.1"/>
</dbReference>
<evidence type="ECO:0000256" key="4">
    <source>
        <dbReference type="ARBA" id="ARBA00008706"/>
    </source>
</evidence>
<organism evidence="13 14">
    <name type="scientific">Clostridium tetani</name>
    <dbReference type="NCBI Taxonomy" id="1513"/>
    <lineage>
        <taxon>Bacteria</taxon>
        <taxon>Bacillati</taxon>
        <taxon>Bacillota</taxon>
        <taxon>Clostridia</taxon>
        <taxon>Eubacteriales</taxon>
        <taxon>Clostridiaceae</taxon>
        <taxon>Clostridium</taxon>
    </lineage>
</organism>
<sequence length="517" mass="60851">MINIKREIEKLLIFGEKNNLIEEIDKIAARNSLLELFKLDEPYKEDVEFEDINTPTDILNNMLKYAIDNDIIENTGTNKDLFDTRIMGVLTPRASEIVRNFYNIYYKKGAKEATNYFYNIAKALNYIRCDRINKNLKWKYDTDYGDMEITINLSKPEKDPKDIAKLKNAPQVSYPKCPLCLENLGYKGRLNHPARQNHRVIPVELEEEKWYLQYSPYVYYKEHSILFYEKHVPMKISNKTFHRFLCFIEKFPHYFIGSNADLPIVGGSILNHEHFQGGNHVFPMEKALIEEEFHHESFKDVKLGIVKWPMSVIRLTSKNKDDLVKLSQYILSSWRNYDDEELDILSYSLEENKKIPHNTITPISRLNSKEEFEIDLVLRNNRANKAHPEGIFHPHKRYHNIKKENIGLIEVMGLAVLPGRLKEELNCIEKILMGNKELLLKIKSDENIFMKKHLQWIEELLNKYGDKLLKEEAENVMKEEVGEIFTNILKNAGVFKRDGKGKYGFMKFIRSMGFIKR</sequence>
<evidence type="ECO:0000256" key="10">
    <source>
        <dbReference type="HAMAP-Rule" id="MF_00571"/>
    </source>
</evidence>
<proteinExistence type="inferred from homology"/>
<keyword evidence="7 10" id="KW-0548">Nucleotidyltransferase</keyword>
<protein>
    <recommendedName>
        <fullName evidence="10">Galactose-1-phosphate uridylyltransferase</fullName>
        <shortName evidence="10">Gal-1-P uridylyltransferase</shortName>
        <ecNumber evidence="10">2.7.7.12</ecNumber>
    </recommendedName>
    <alternativeName>
        <fullName evidence="10">UDP-glucose--hexose-1-phosphate uridylyltransferase</fullName>
    </alternativeName>
</protein>
<dbReference type="GO" id="GO:0016779">
    <property type="term" value="F:nucleotidyltransferase activity"/>
    <property type="evidence" value="ECO:0007669"/>
    <property type="project" value="UniProtKB-KW"/>
</dbReference>
<evidence type="ECO:0000256" key="8">
    <source>
        <dbReference type="ARBA" id="ARBA00023144"/>
    </source>
</evidence>
<evidence type="ECO:0000313" key="14">
    <source>
        <dbReference type="Proteomes" id="UP000290273"/>
    </source>
</evidence>
<evidence type="ECO:0000259" key="12">
    <source>
        <dbReference type="Pfam" id="PF02744"/>
    </source>
</evidence>
<comment type="pathway">
    <text evidence="3 10">Carbohydrate metabolism; galactose metabolism.</text>
</comment>
<accession>A0ABY0ER56</accession>
<keyword evidence="8 10" id="KW-0299">Galactose metabolism</keyword>
<keyword evidence="5 10" id="KW-0963">Cytoplasm</keyword>
<keyword evidence="9 10" id="KW-0119">Carbohydrate metabolism</keyword>
<evidence type="ECO:0000256" key="6">
    <source>
        <dbReference type="ARBA" id="ARBA00022679"/>
    </source>
</evidence>
<dbReference type="PIRSF" id="PIRSF006005">
    <property type="entry name" value="GalT_BS"/>
    <property type="match status" value="1"/>
</dbReference>
<comment type="subcellular location">
    <subcellularLocation>
        <location evidence="2 10">Cytoplasm</location>
    </subcellularLocation>
</comment>
<feature type="domain" description="Galactose-1-phosphate uridyl transferase N-terminal" evidence="11">
    <location>
        <begin position="21"/>
        <end position="233"/>
    </location>
</feature>
<feature type="domain" description="Galactose-1-phosphate uridyl transferase C-terminal" evidence="12">
    <location>
        <begin position="249"/>
        <end position="428"/>
    </location>
</feature>
<comment type="catalytic activity">
    <reaction evidence="1 10">
        <text>alpha-D-galactose 1-phosphate + UDP-alpha-D-glucose = alpha-D-glucose 1-phosphate + UDP-alpha-D-galactose</text>
        <dbReference type="Rhea" id="RHEA:13989"/>
        <dbReference type="ChEBI" id="CHEBI:58336"/>
        <dbReference type="ChEBI" id="CHEBI:58601"/>
        <dbReference type="ChEBI" id="CHEBI:58885"/>
        <dbReference type="ChEBI" id="CHEBI:66914"/>
        <dbReference type="EC" id="2.7.7.12"/>
    </reaction>
</comment>
<evidence type="ECO:0000256" key="2">
    <source>
        <dbReference type="ARBA" id="ARBA00004496"/>
    </source>
</evidence>
<evidence type="ECO:0000256" key="5">
    <source>
        <dbReference type="ARBA" id="ARBA00022490"/>
    </source>
</evidence>